<dbReference type="EMBL" id="BAABDE010000023">
    <property type="protein sequence ID" value="GAA3818591.1"/>
    <property type="molecule type" value="Genomic_DNA"/>
</dbReference>
<dbReference type="Pfam" id="PF13860">
    <property type="entry name" value="FlgD_ig"/>
    <property type="match status" value="1"/>
</dbReference>
<comment type="caution">
    <text evidence="3">The sequence shown here is derived from an EMBL/GenBank/DDBJ whole genome shotgun (WGS) entry which is preliminary data.</text>
</comment>
<dbReference type="InterPro" id="IPR025965">
    <property type="entry name" value="FlgD/Vpr_Ig-like"/>
</dbReference>
<proteinExistence type="predicted"/>
<evidence type="ECO:0000256" key="1">
    <source>
        <dbReference type="SAM" id="MobiDB-lite"/>
    </source>
</evidence>
<evidence type="ECO:0000313" key="4">
    <source>
        <dbReference type="Proteomes" id="UP001501009"/>
    </source>
</evidence>
<evidence type="ECO:0000313" key="3">
    <source>
        <dbReference type="EMBL" id="GAA3818591.1"/>
    </source>
</evidence>
<dbReference type="Proteomes" id="UP001501009">
    <property type="component" value="Unassembled WGS sequence"/>
</dbReference>
<evidence type="ECO:0000259" key="2">
    <source>
        <dbReference type="Pfam" id="PF13860"/>
    </source>
</evidence>
<name>A0ABP7IHR2_9ACTN</name>
<feature type="region of interest" description="Disordered" evidence="1">
    <location>
        <begin position="1"/>
        <end position="32"/>
    </location>
</feature>
<feature type="domain" description="FlgD/Vpr Ig-like" evidence="2">
    <location>
        <begin position="39"/>
        <end position="93"/>
    </location>
</feature>
<gene>
    <name evidence="3" type="ORF">GCM10022403_059980</name>
</gene>
<sequence>MALVTADVPTSPLAQTEAQTDPVPSGPVTSNPWKPVWQLSKPSTWTLTLATGTGTVVRTLTGTSTAAAVRASWDGYRQDGTRVNGNYTWTLTAGPRDGPRART</sequence>
<organism evidence="3 4">
    <name type="scientific">Streptomyces coacervatus</name>
    <dbReference type="NCBI Taxonomy" id="647381"/>
    <lineage>
        <taxon>Bacteria</taxon>
        <taxon>Bacillati</taxon>
        <taxon>Actinomycetota</taxon>
        <taxon>Actinomycetes</taxon>
        <taxon>Kitasatosporales</taxon>
        <taxon>Streptomycetaceae</taxon>
        <taxon>Streptomyces</taxon>
    </lineage>
</organism>
<accession>A0ABP7IHR2</accession>
<dbReference type="Gene3D" id="2.60.40.4070">
    <property type="match status" value="1"/>
</dbReference>
<protein>
    <recommendedName>
        <fullName evidence="2">FlgD/Vpr Ig-like domain-containing protein</fullName>
    </recommendedName>
</protein>
<keyword evidence="4" id="KW-1185">Reference proteome</keyword>
<reference evidence="4" key="1">
    <citation type="journal article" date="2019" name="Int. J. Syst. Evol. Microbiol.">
        <title>The Global Catalogue of Microorganisms (GCM) 10K type strain sequencing project: providing services to taxonomists for standard genome sequencing and annotation.</title>
        <authorList>
            <consortium name="The Broad Institute Genomics Platform"/>
            <consortium name="The Broad Institute Genome Sequencing Center for Infectious Disease"/>
            <person name="Wu L."/>
            <person name="Ma J."/>
        </authorList>
    </citation>
    <scope>NUCLEOTIDE SEQUENCE [LARGE SCALE GENOMIC DNA]</scope>
    <source>
        <strain evidence="4">JCM 17138</strain>
    </source>
</reference>